<dbReference type="PRINTS" id="PR01078">
    <property type="entry name" value="AMINACHANNEL"/>
</dbReference>
<dbReference type="PANTHER" id="PTHR11690">
    <property type="entry name" value="AMILORIDE-SENSITIVE SODIUM CHANNEL-RELATED"/>
    <property type="match status" value="1"/>
</dbReference>
<evidence type="ECO:0000256" key="8">
    <source>
        <dbReference type="ARBA" id="ARBA00023065"/>
    </source>
</evidence>
<accession>A0AAV5TPA8</accession>
<dbReference type="PANTHER" id="PTHR11690:SF282">
    <property type="entry name" value="DEGENERIN-LIKE PROTEIN ASIC-1"/>
    <property type="match status" value="1"/>
</dbReference>
<keyword evidence="11 13" id="KW-0739">Sodium transport</keyword>
<keyword evidence="7" id="KW-0915">Sodium</keyword>
<dbReference type="Proteomes" id="UP001432027">
    <property type="component" value="Unassembled WGS sequence"/>
</dbReference>
<keyword evidence="9" id="KW-0472">Membrane</keyword>
<keyword evidence="4 13" id="KW-0894">Sodium channel</keyword>
<evidence type="ECO:0000256" key="11">
    <source>
        <dbReference type="ARBA" id="ARBA00023201"/>
    </source>
</evidence>
<dbReference type="AlphaFoldDB" id="A0AAV5TPA8"/>
<evidence type="ECO:0000256" key="12">
    <source>
        <dbReference type="ARBA" id="ARBA00023303"/>
    </source>
</evidence>
<evidence type="ECO:0000256" key="10">
    <source>
        <dbReference type="ARBA" id="ARBA00023180"/>
    </source>
</evidence>
<reference evidence="14" key="1">
    <citation type="submission" date="2023-10" db="EMBL/GenBank/DDBJ databases">
        <title>Genome assembly of Pristionchus species.</title>
        <authorList>
            <person name="Yoshida K."/>
            <person name="Sommer R.J."/>
        </authorList>
    </citation>
    <scope>NUCLEOTIDE SEQUENCE</scope>
    <source>
        <strain evidence="14">RS0144</strain>
    </source>
</reference>
<comment type="subcellular location">
    <subcellularLocation>
        <location evidence="1">Membrane</location>
        <topology evidence="1">Multi-pass membrane protein</topology>
    </subcellularLocation>
</comment>
<name>A0AAV5TPA8_9BILA</name>
<evidence type="ECO:0000256" key="13">
    <source>
        <dbReference type="RuleBase" id="RU000679"/>
    </source>
</evidence>
<dbReference type="Gene3D" id="1.10.287.770">
    <property type="entry name" value="YojJ-like"/>
    <property type="match status" value="1"/>
</dbReference>
<keyword evidence="12 13" id="KW-0407">Ion channel</keyword>
<comment type="similarity">
    <text evidence="2 13">Belongs to the amiloride-sensitive sodium channel (TC 1.A.6) family.</text>
</comment>
<proteinExistence type="inferred from homology"/>
<evidence type="ECO:0000256" key="2">
    <source>
        <dbReference type="ARBA" id="ARBA00007193"/>
    </source>
</evidence>
<keyword evidence="5 13" id="KW-0812">Transmembrane</keyword>
<evidence type="ECO:0000313" key="14">
    <source>
        <dbReference type="EMBL" id="GMS96161.1"/>
    </source>
</evidence>
<evidence type="ECO:0000256" key="1">
    <source>
        <dbReference type="ARBA" id="ARBA00004141"/>
    </source>
</evidence>
<evidence type="ECO:0000256" key="5">
    <source>
        <dbReference type="ARBA" id="ARBA00022692"/>
    </source>
</evidence>
<dbReference type="Pfam" id="PF00858">
    <property type="entry name" value="ASC"/>
    <property type="match status" value="1"/>
</dbReference>
<evidence type="ECO:0000313" key="15">
    <source>
        <dbReference type="Proteomes" id="UP001432027"/>
    </source>
</evidence>
<protein>
    <recommendedName>
        <fullName evidence="16">Ion channel</fullName>
    </recommendedName>
</protein>
<evidence type="ECO:0000256" key="4">
    <source>
        <dbReference type="ARBA" id="ARBA00022461"/>
    </source>
</evidence>
<dbReference type="InterPro" id="IPR001873">
    <property type="entry name" value="ENaC"/>
</dbReference>
<sequence length="288" mass="33181">MLPLECLPPTQSNHLWQLVSRMVPHQCGSINPPNFAYNGRYTPEACQRICFQHHYRTECGCIDARFPRMEHSDIFCSLENIYQRACLTNVTVRITIIDPSACDCPRACTEATFASTISRAPLRDSFTLFDPSNTTTHLDYIMLSVYYSTLSVDSLVEFPSYTFSSLISDLGGTVGFWLSMSLIGFYELSIFLSKLFLASLQYIRSFYLNRLITPVISLKSSYCTQEINNSEKTINPTRRDWDYRSGRYRSEMEKGLVEQRQRHFVDLARILGINPSRVHQVHSNKLFQ</sequence>
<dbReference type="EMBL" id="BTSX01000004">
    <property type="protein sequence ID" value="GMS96161.1"/>
    <property type="molecule type" value="Genomic_DNA"/>
</dbReference>
<dbReference type="GO" id="GO:0015280">
    <property type="term" value="F:ligand-gated sodium channel activity"/>
    <property type="evidence" value="ECO:0007669"/>
    <property type="project" value="TreeGrafter"/>
</dbReference>
<evidence type="ECO:0008006" key="16">
    <source>
        <dbReference type="Google" id="ProtNLM"/>
    </source>
</evidence>
<dbReference type="GO" id="GO:0005886">
    <property type="term" value="C:plasma membrane"/>
    <property type="evidence" value="ECO:0007669"/>
    <property type="project" value="TreeGrafter"/>
</dbReference>
<evidence type="ECO:0000256" key="6">
    <source>
        <dbReference type="ARBA" id="ARBA00022989"/>
    </source>
</evidence>
<keyword evidence="3 13" id="KW-0813">Transport</keyword>
<keyword evidence="15" id="KW-1185">Reference proteome</keyword>
<evidence type="ECO:0000256" key="3">
    <source>
        <dbReference type="ARBA" id="ARBA00022448"/>
    </source>
</evidence>
<keyword evidence="8 13" id="KW-0406">Ion transport</keyword>
<evidence type="ECO:0000256" key="7">
    <source>
        <dbReference type="ARBA" id="ARBA00023053"/>
    </source>
</evidence>
<gene>
    <name evidence="14" type="ORF">PENTCL1PPCAC_18336</name>
</gene>
<comment type="caution">
    <text evidence="14">The sequence shown here is derived from an EMBL/GenBank/DDBJ whole genome shotgun (WGS) entry which is preliminary data.</text>
</comment>
<keyword evidence="6" id="KW-1133">Transmembrane helix</keyword>
<dbReference type="Gene3D" id="1.10.287.820">
    <property type="entry name" value="Acid-sensing ion channel domain"/>
    <property type="match status" value="1"/>
</dbReference>
<keyword evidence="10" id="KW-0325">Glycoprotein</keyword>
<evidence type="ECO:0000256" key="9">
    <source>
        <dbReference type="ARBA" id="ARBA00023136"/>
    </source>
</evidence>
<organism evidence="14 15">
    <name type="scientific">Pristionchus entomophagus</name>
    <dbReference type="NCBI Taxonomy" id="358040"/>
    <lineage>
        <taxon>Eukaryota</taxon>
        <taxon>Metazoa</taxon>
        <taxon>Ecdysozoa</taxon>
        <taxon>Nematoda</taxon>
        <taxon>Chromadorea</taxon>
        <taxon>Rhabditida</taxon>
        <taxon>Rhabditina</taxon>
        <taxon>Diplogasteromorpha</taxon>
        <taxon>Diplogasteroidea</taxon>
        <taxon>Neodiplogasteridae</taxon>
        <taxon>Pristionchus</taxon>
    </lineage>
</organism>